<sequence>MVIVLIAARYKRLMEWINNRKYEGINGIYIIKIVGPKVFLYIDTNLDFETIVDTLKNSIKAQGGLAYVYEFYTIYREKIDYNAYISAKVKDTMRYFNTKQKDLSNQELEDFLKSNNIKGKD</sequence>
<dbReference type="AlphaFoldDB" id="A0A9D1XM78"/>
<reference evidence="1" key="2">
    <citation type="submission" date="2021-04" db="EMBL/GenBank/DDBJ databases">
        <authorList>
            <person name="Gilroy R."/>
        </authorList>
    </citation>
    <scope>NUCLEOTIDE SEQUENCE</scope>
    <source>
        <strain evidence="1">ChiGjej1B1-14440</strain>
    </source>
</reference>
<gene>
    <name evidence="1" type="ORF">H9980_08150</name>
</gene>
<evidence type="ECO:0000313" key="1">
    <source>
        <dbReference type="EMBL" id="HIX81924.1"/>
    </source>
</evidence>
<dbReference type="EMBL" id="DXET01000177">
    <property type="protein sequence ID" value="HIX81924.1"/>
    <property type="molecule type" value="Genomic_DNA"/>
</dbReference>
<proteinExistence type="predicted"/>
<reference evidence="1" key="1">
    <citation type="journal article" date="2021" name="PeerJ">
        <title>Extensive microbial diversity within the chicken gut microbiome revealed by metagenomics and culture.</title>
        <authorList>
            <person name="Gilroy R."/>
            <person name="Ravi A."/>
            <person name="Getino M."/>
            <person name="Pursley I."/>
            <person name="Horton D.L."/>
            <person name="Alikhan N.F."/>
            <person name="Baker D."/>
            <person name="Gharbi K."/>
            <person name="Hall N."/>
            <person name="Watson M."/>
            <person name="Adriaenssens E.M."/>
            <person name="Foster-Nyarko E."/>
            <person name="Jarju S."/>
            <person name="Secka A."/>
            <person name="Antonio M."/>
            <person name="Oren A."/>
            <person name="Chaudhuri R.R."/>
            <person name="La Ragione R."/>
            <person name="Hildebrand F."/>
            <person name="Pallen M.J."/>
        </authorList>
    </citation>
    <scope>NUCLEOTIDE SEQUENCE</scope>
    <source>
        <strain evidence="1">ChiGjej1B1-14440</strain>
    </source>
</reference>
<protein>
    <submittedName>
        <fullName evidence="1">Uncharacterized protein</fullName>
    </submittedName>
</protein>
<comment type="caution">
    <text evidence="1">The sequence shown here is derived from an EMBL/GenBank/DDBJ whole genome shotgun (WGS) entry which is preliminary data.</text>
</comment>
<name>A0A9D1XM78_9FIRM</name>
<evidence type="ECO:0000313" key="2">
    <source>
        <dbReference type="Proteomes" id="UP000886724"/>
    </source>
</evidence>
<accession>A0A9D1XM78</accession>
<organism evidence="1 2">
    <name type="scientific">Candidatus Erysipelatoclostridium merdavium</name>
    <dbReference type="NCBI Taxonomy" id="2838566"/>
    <lineage>
        <taxon>Bacteria</taxon>
        <taxon>Bacillati</taxon>
        <taxon>Bacillota</taxon>
        <taxon>Erysipelotrichia</taxon>
        <taxon>Erysipelotrichales</taxon>
        <taxon>Erysipelotrichales incertae sedis</taxon>
    </lineage>
</organism>
<dbReference type="Proteomes" id="UP000886724">
    <property type="component" value="Unassembled WGS sequence"/>
</dbReference>